<feature type="transmembrane region" description="Helical" evidence="2">
    <location>
        <begin position="260"/>
        <end position="279"/>
    </location>
</feature>
<protein>
    <submittedName>
        <fullName evidence="3">TIGR00341 family protein</fullName>
    </submittedName>
</protein>
<feature type="transmembrane region" description="Helical" evidence="2">
    <location>
        <begin position="133"/>
        <end position="155"/>
    </location>
</feature>
<sequence>MALVITTPVPNGNSWQVLTVSFKFKRLGLLGYLRTIRFFKTWWNSNSGQWKWLAEKPISMEGLNRQVWRSSVPSQSFYILLGLSAIIATLGLLANSAATIIGAMIIAPLMGPILGIAYGMVMGNRRLLKRSALTLLSGVFLTIFTSFIICNLIGLRGVQGEIMARSQPTLLDLGVALAAGTAGAFAKSRRHIADALPGVAIAVALVPPLSVIGIGISFASPEIWIGSSLLFLTNLIGIILSGGLVFIAQEYGSLKRAKEGFILSLFALTMLGVPLGFSLNRLVLRDNVRRSITVLISQETLTFSKTDVRRIQVDPQGEVLIVNLEVAAPANTISENQVRLVRDFLEERLEKPISLNVQVIPLTQFTAPSEAIDPNLEPEEGENFIHQEPYN</sequence>
<evidence type="ECO:0000313" key="4">
    <source>
        <dbReference type="Proteomes" id="UP001525961"/>
    </source>
</evidence>
<keyword evidence="2" id="KW-0472">Membrane</keyword>
<dbReference type="Proteomes" id="UP001525961">
    <property type="component" value="Unassembled WGS sequence"/>
</dbReference>
<keyword evidence="4" id="KW-1185">Reference proteome</keyword>
<evidence type="ECO:0000313" key="3">
    <source>
        <dbReference type="EMBL" id="MCT7976900.1"/>
    </source>
</evidence>
<feature type="transmembrane region" description="Helical" evidence="2">
    <location>
        <begin position="100"/>
        <end position="121"/>
    </location>
</feature>
<gene>
    <name evidence="3" type="ORF">NG792_04055</name>
</gene>
<feature type="region of interest" description="Disordered" evidence="1">
    <location>
        <begin position="371"/>
        <end position="391"/>
    </location>
</feature>
<feature type="transmembrane region" description="Helical" evidence="2">
    <location>
        <begin position="77"/>
        <end position="94"/>
    </location>
</feature>
<dbReference type="RefSeq" id="WP_261199459.1">
    <property type="nucleotide sequence ID" value="NZ_JAMXFA010000004.1"/>
</dbReference>
<evidence type="ECO:0000256" key="1">
    <source>
        <dbReference type="SAM" id="MobiDB-lite"/>
    </source>
</evidence>
<comment type="caution">
    <text evidence="3">The sequence shown here is derived from an EMBL/GenBank/DDBJ whole genome shotgun (WGS) entry which is preliminary data.</text>
</comment>
<feature type="transmembrane region" description="Helical" evidence="2">
    <location>
        <begin position="224"/>
        <end position="248"/>
    </location>
</feature>
<accession>A0ABT2N2I7</accession>
<evidence type="ECO:0000256" key="2">
    <source>
        <dbReference type="SAM" id="Phobius"/>
    </source>
</evidence>
<reference evidence="3 4" key="1">
    <citation type="journal article" date="2022" name="Front. Microbiol.">
        <title>High genomic differentiation and limited gene flow indicate recent cryptic speciation within the genus Laspinema (cyanobacteria).</title>
        <authorList>
            <person name="Stanojkovic A."/>
            <person name="Skoupy S."/>
            <person name="Skaloud P."/>
            <person name="Dvorak P."/>
        </authorList>
    </citation>
    <scope>NUCLEOTIDE SEQUENCE [LARGE SCALE GENOMIC DNA]</scope>
    <source>
        <strain evidence="3 4">D3b</strain>
    </source>
</reference>
<feature type="transmembrane region" description="Helical" evidence="2">
    <location>
        <begin position="198"/>
        <end position="218"/>
    </location>
</feature>
<organism evidence="3 4">
    <name type="scientific">Laspinema olomoucense D3b</name>
    <dbReference type="NCBI Taxonomy" id="2953688"/>
    <lineage>
        <taxon>Bacteria</taxon>
        <taxon>Bacillati</taxon>
        <taxon>Cyanobacteriota</taxon>
        <taxon>Cyanophyceae</taxon>
        <taxon>Oscillatoriophycideae</taxon>
        <taxon>Oscillatoriales</taxon>
        <taxon>Laspinemataceae</taxon>
        <taxon>Laspinema</taxon>
        <taxon>Laspinema olomoucense</taxon>
    </lineage>
</organism>
<dbReference type="PANTHER" id="PTHR20992:SF9">
    <property type="entry name" value="AT15442P-RELATED"/>
    <property type="match status" value="1"/>
</dbReference>
<dbReference type="Pfam" id="PF04087">
    <property type="entry name" value="DUF389"/>
    <property type="match status" value="1"/>
</dbReference>
<name>A0ABT2N2I7_9CYAN</name>
<proteinExistence type="predicted"/>
<keyword evidence="2" id="KW-0812">Transmembrane</keyword>
<keyword evidence="2" id="KW-1133">Transmembrane helix</keyword>
<dbReference type="PANTHER" id="PTHR20992">
    <property type="entry name" value="AT15442P-RELATED"/>
    <property type="match status" value="1"/>
</dbReference>
<dbReference type="InterPro" id="IPR005240">
    <property type="entry name" value="DUF389"/>
</dbReference>
<dbReference type="EMBL" id="JAMXFA010000004">
    <property type="protein sequence ID" value="MCT7976900.1"/>
    <property type="molecule type" value="Genomic_DNA"/>
</dbReference>
<dbReference type="NCBIfam" id="TIGR00341">
    <property type="entry name" value="TIGR00341 family protein"/>
    <property type="match status" value="1"/>
</dbReference>